<feature type="domain" description="Baseplate J-like C-terminal" evidence="4">
    <location>
        <begin position="247"/>
        <end position="327"/>
    </location>
</feature>
<accession>A0A9D2NYK3</accession>
<organism evidence="5 6">
    <name type="scientific">Candidatus Intestinimonas pullistercoris</name>
    <dbReference type="NCBI Taxonomy" id="2838623"/>
    <lineage>
        <taxon>Bacteria</taxon>
        <taxon>Bacillati</taxon>
        <taxon>Bacillota</taxon>
        <taxon>Clostridia</taxon>
        <taxon>Eubacteriales</taxon>
        <taxon>Intestinimonas</taxon>
    </lineage>
</organism>
<dbReference type="Pfam" id="PF04865">
    <property type="entry name" value="Baseplate_J"/>
    <property type="match status" value="1"/>
</dbReference>
<sequence>MEAAGSGDLAARMYAVAAQLWGLYVQCDWVNRQCFPQTAQGEYLDLHAQLRGVERREATAAEGVLRFTVDAAGAADREIAAGTVCMTAGLTRFETIEAGTLEAGETSVDIRARALEAGSAGNVAAGTILQMAVAPVGVSRCTNPAAFTGGTDREDDETLRARVLETYRRLPNGANAAFYQQGALSFDEVAAAAVIPRPRGVGSVDVVVSTAAGAPSAELLEELEDYFEARREIAVDVQVRAPEMETVDVTVQVAAEEGQDAQAVQDAVEAALRGWFDGRRLGQSVLRAALGELVFHVEGVANYALTAPAADVAVEVDVLPRLGTLAVEAMV</sequence>
<protein>
    <submittedName>
        <fullName evidence="5">Baseplate J/gp47 family protein</fullName>
    </submittedName>
</protein>
<proteinExistence type="inferred from homology"/>
<dbReference type="InterPro" id="IPR058530">
    <property type="entry name" value="Baseplate_J-like_C"/>
</dbReference>
<dbReference type="InterPro" id="IPR052399">
    <property type="entry name" value="Phage_Baseplate_Assmbl_Protein"/>
</dbReference>
<dbReference type="PANTHER" id="PTHR37829:SF3">
    <property type="entry name" value="PROTEIN JAYE-RELATED"/>
    <property type="match status" value="1"/>
</dbReference>
<comment type="similarity">
    <text evidence="1">Belongs to the Mu gp47/PBSX XkdT family.</text>
</comment>
<gene>
    <name evidence="5" type="ORF">H9701_04610</name>
</gene>
<dbReference type="InterPro" id="IPR006949">
    <property type="entry name" value="Barrel_Baseplate_J-like"/>
</dbReference>
<evidence type="ECO:0000259" key="3">
    <source>
        <dbReference type="Pfam" id="PF26078"/>
    </source>
</evidence>
<evidence type="ECO:0000313" key="6">
    <source>
        <dbReference type="Proteomes" id="UP000823882"/>
    </source>
</evidence>
<dbReference type="Pfam" id="PF26078">
    <property type="entry name" value="Baseplate_J_M"/>
    <property type="match status" value="1"/>
</dbReference>
<evidence type="ECO:0000313" key="5">
    <source>
        <dbReference type="EMBL" id="HJC40817.1"/>
    </source>
</evidence>
<reference evidence="5" key="2">
    <citation type="submission" date="2021-04" db="EMBL/GenBank/DDBJ databases">
        <authorList>
            <person name="Gilroy R."/>
        </authorList>
    </citation>
    <scope>NUCLEOTIDE SEQUENCE</scope>
    <source>
        <strain evidence="5">CHK186-1790</strain>
    </source>
</reference>
<reference evidence="5" key="1">
    <citation type="journal article" date="2021" name="PeerJ">
        <title>Extensive microbial diversity within the chicken gut microbiome revealed by metagenomics and culture.</title>
        <authorList>
            <person name="Gilroy R."/>
            <person name="Ravi A."/>
            <person name="Getino M."/>
            <person name="Pursley I."/>
            <person name="Horton D.L."/>
            <person name="Alikhan N.F."/>
            <person name="Baker D."/>
            <person name="Gharbi K."/>
            <person name="Hall N."/>
            <person name="Watson M."/>
            <person name="Adriaenssens E.M."/>
            <person name="Foster-Nyarko E."/>
            <person name="Jarju S."/>
            <person name="Secka A."/>
            <person name="Antonio M."/>
            <person name="Oren A."/>
            <person name="Chaudhuri R.R."/>
            <person name="La Ragione R."/>
            <person name="Hildebrand F."/>
            <person name="Pallen M.J."/>
        </authorList>
    </citation>
    <scope>NUCLEOTIDE SEQUENCE</scope>
    <source>
        <strain evidence="5">CHK186-1790</strain>
    </source>
</reference>
<dbReference type="PANTHER" id="PTHR37829">
    <property type="entry name" value="PHAGE-LIKE ELEMENT PBSX PROTEIN XKDT"/>
    <property type="match status" value="1"/>
</dbReference>
<comment type="caution">
    <text evidence="5">The sequence shown here is derived from an EMBL/GenBank/DDBJ whole genome shotgun (WGS) entry which is preliminary data.</text>
</comment>
<dbReference type="AlphaFoldDB" id="A0A9D2NYK3"/>
<name>A0A9D2NYK3_9FIRM</name>
<dbReference type="InterPro" id="IPR058531">
    <property type="entry name" value="Baseplate_J_M"/>
</dbReference>
<evidence type="ECO:0000256" key="1">
    <source>
        <dbReference type="ARBA" id="ARBA00038087"/>
    </source>
</evidence>
<feature type="domain" description="Baseplate protein J-like barrel" evidence="2">
    <location>
        <begin position="65"/>
        <end position="150"/>
    </location>
</feature>
<evidence type="ECO:0000259" key="4">
    <source>
        <dbReference type="Pfam" id="PF26079"/>
    </source>
</evidence>
<dbReference type="Pfam" id="PF26079">
    <property type="entry name" value="Baseplate_J_C"/>
    <property type="match status" value="1"/>
</dbReference>
<feature type="domain" description="Baseplate J-like central" evidence="3">
    <location>
        <begin position="171"/>
        <end position="240"/>
    </location>
</feature>
<evidence type="ECO:0000259" key="2">
    <source>
        <dbReference type="Pfam" id="PF04865"/>
    </source>
</evidence>
<dbReference type="EMBL" id="DWWJ01000086">
    <property type="protein sequence ID" value="HJC40817.1"/>
    <property type="molecule type" value="Genomic_DNA"/>
</dbReference>
<dbReference type="Proteomes" id="UP000823882">
    <property type="component" value="Unassembled WGS sequence"/>
</dbReference>